<evidence type="ECO:0000256" key="1">
    <source>
        <dbReference type="SAM" id="SignalP"/>
    </source>
</evidence>
<evidence type="ECO:0008006" key="4">
    <source>
        <dbReference type="Google" id="ProtNLM"/>
    </source>
</evidence>
<protein>
    <recommendedName>
        <fullName evidence="4">Lipoprotein</fullName>
    </recommendedName>
</protein>
<gene>
    <name evidence="2" type="ORF">ULMA_15800</name>
</gene>
<name>A0A5J4IYF1_9FLAO</name>
<keyword evidence="3" id="KW-1185">Reference proteome</keyword>
<organism evidence="2 3">
    <name type="scientific">Patiriisocius marinus</name>
    <dbReference type="NCBI Taxonomy" id="1397112"/>
    <lineage>
        <taxon>Bacteria</taxon>
        <taxon>Pseudomonadati</taxon>
        <taxon>Bacteroidota</taxon>
        <taxon>Flavobacteriia</taxon>
        <taxon>Flavobacteriales</taxon>
        <taxon>Flavobacteriaceae</taxon>
        <taxon>Patiriisocius</taxon>
    </lineage>
</organism>
<accession>A0A5J4IYF1</accession>
<dbReference type="Proteomes" id="UP000326509">
    <property type="component" value="Unassembled WGS sequence"/>
</dbReference>
<proteinExistence type="predicted"/>
<dbReference type="EMBL" id="BKCG01000003">
    <property type="protein sequence ID" value="GER59472.1"/>
    <property type="molecule type" value="Genomic_DNA"/>
</dbReference>
<evidence type="ECO:0000313" key="2">
    <source>
        <dbReference type="EMBL" id="GER59472.1"/>
    </source>
</evidence>
<feature type="chain" id="PRO_5023809120" description="Lipoprotein" evidence="1">
    <location>
        <begin position="31"/>
        <end position="181"/>
    </location>
</feature>
<evidence type="ECO:0000313" key="3">
    <source>
        <dbReference type="Proteomes" id="UP000326509"/>
    </source>
</evidence>
<comment type="caution">
    <text evidence="2">The sequence shown here is derived from an EMBL/GenBank/DDBJ whole genome shotgun (WGS) entry which is preliminary data.</text>
</comment>
<dbReference type="PROSITE" id="PS51257">
    <property type="entry name" value="PROKAR_LIPOPROTEIN"/>
    <property type="match status" value="1"/>
</dbReference>
<dbReference type="AlphaFoldDB" id="A0A5J4IYF1"/>
<sequence length="181" mass="20646">MKTTSFKNSYDRLLKFLVIVFIATSFVACKQNTSATSNATGEDYTSEMTKSDKKKYKDTSGNVVYEVKYKSDGFKLRTANSDLLWKVKLYPEKIKISDNEENEHPYEIKLIGILASKLVKDDKELARLKMESGNAIITYKNGDEETSFKAYYSSTLLINEIDEIAADQKDIIIRELKAKGY</sequence>
<dbReference type="RefSeq" id="WP_151673805.1">
    <property type="nucleotide sequence ID" value="NZ_BKCG01000003.1"/>
</dbReference>
<feature type="signal peptide" evidence="1">
    <location>
        <begin position="1"/>
        <end position="30"/>
    </location>
</feature>
<dbReference type="OrthoDB" id="982465at2"/>
<keyword evidence="1" id="KW-0732">Signal</keyword>
<reference evidence="2 3" key="1">
    <citation type="submission" date="2019-08" db="EMBL/GenBank/DDBJ databases">
        <title>Draft genome sequence of Ulvibacter marinus type strain NBRC 109484.</title>
        <authorList>
            <person name="Kawano K."/>
            <person name="Ushijima N."/>
            <person name="Kihara M."/>
            <person name="Itoh H."/>
        </authorList>
    </citation>
    <scope>NUCLEOTIDE SEQUENCE [LARGE SCALE GENOMIC DNA]</scope>
    <source>
        <strain evidence="2 3">NBRC 109484</strain>
    </source>
</reference>